<dbReference type="STRING" id="1121884.SAMN02745131_00080"/>
<evidence type="ECO:0000256" key="1">
    <source>
        <dbReference type="ARBA" id="ARBA00023002"/>
    </source>
</evidence>
<organism evidence="3 4">
    <name type="scientific">Flavisolibacter ginsengisoli DSM 18119</name>
    <dbReference type="NCBI Taxonomy" id="1121884"/>
    <lineage>
        <taxon>Bacteria</taxon>
        <taxon>Pseudomonadati</taxon>
        <taxon>Bacteroidota</taxon>
        <taxon>Chitinophagia</taxon>
        <taxon>Chitinophagales</taxon>
        <taxon>Chitinophagaceae</taxon>
        <taxon>Flavisolibacter</taxon>
    </lineage>
</organism>
<accession>A0A1M4SDY8</accession>
<dbReference type="InterPro" id="IPR051267">
    <property type="entry name" value="STEAP_metalloreductase"/>
</dbReference>
<protein>
    <recommendedName>
        <fullName evidence="2">Pyrroline-5-carboxylate reductase catalytic N-terminal domain-containing protein</fullName>
    </recommendedName>
</protein>
<dbReference type="GO" id="GO:0016491">
    <property type="term" value="F:oxidoreductase activity"/>
    <property type="evidence" value="ECO:0007669"/>
    <property type="project" value="UniProtKB-KW"/>
</dbReference>
<evidence type="ECO:0000313" key="4">
    <source>
        <dbReference type="Proteomes" id="UP000184048"/>
    </source>
</evidence>
<dbReference type="InterPro" id="IPR028939">
    <property type="entry name" value="P5C_Rdtase_cat_N"/>
</dbReference>
<dbReference type="PANTHER" id="PTHR14239">
    <property type="entry name" value="DUDULIN-RELATED"/>
    <property type="match status" value="1"/>
</dbReference>
<evidence type="ECO:0000259" key="2">
    <source>
        <dbReference type="Pfam" id="PF03807"/>
    </source>
</evidence>
<dbReference type="Pfam" id="PF03807">
    <property type="entry name" value="F420_oxidored"/>
    <property type="match status" value="1"/>
</dbReference>
<name>A0A1M4SDY8_9BACT</name>
<dbReference type="Gene3D" id="3.40.50.720">
    <property type="entry name" value="NAD(P)-binding Rossmann-like Domain"/>
    <property type="match status" value="1"/>
</dbReference>
<dbReference type="Proteomes" id="UP000184048">
    <property type="component" value="Unassembled WGS sequence"/>
</dbReference>
<proteinExistence type="predicted"/>
<sequence>MIKLRIMQTKQTIAIIGATGNMGSAIAKSIAKGPYRLLLKANNQEKMDALVKDIQSQSPKAEVESVICPTEASWEADIIILAVPYEAEKDIAPQIKEVASQKIVISIANPLNQNYDGLVTAPGTSAAEELQKLLPNSKIVKAFNTTFAADFSAPVINGAQVDAFVAGNDEEALQTVSELVATSGFNPIIAGDLSVSRTLENMQLLLIQLGMKNNYNWLAGWKILHN</sequence>
<gene>
    <name evidence="3" type="ORF">SAMN02745131_00080</name>
</gene>
<feature type="domain" description="Pyrroline-5-carboxylate reductase catalytic N-terminal" evidence="2">
    <location>
        <begin position="12"/>
        <end position="110"/>
    </location>
</feature>
<keyword evidence="4" id="KW-1185">Reference proteome</keyword>
<evidence type="ECO:0000313" key="3">
    <source>
        <dbReference type="EMBL" id="SHE30372.1"/>
    </source>
</evidence>
<dbReference type="EMBL" id="FQUU01000001">
    <property type="protein sequence ID" value="SHE30372.1"/>
    <property type="molecule type" value="Genomic_DNA"/>
</dbReference>
<dbReference type="AlphaFoldDB" id="A0A1M4SDY8"/>
<dbReference type="SUPFAM" id="SSF51735">
    <property type="entry name" value="NAD(P)-binding Rossmann-fold domains"/>
    <property type="match status" value="1"/>
</dbReference>
<keyword evidence="1" id="KW-0560">Oxidoreductase</keyword>
<reference evidence="3 4" key="1">
    <citation type="submission" date="2016-11" db="EMBL/GenBank/DDBJ databases">
        <authorList>
            <person name="Jaros S."/>
            <person name="Januszkiewicz K."/>
            <person name="Wedrychowicz H."/>
        </authorList>
    </citation>
    <scope>NUCLEOTIDE SEQUENCE [LARGE SCALE GENOMIC DNA]</scope>
    <source>
        <strain evidence="3 4">DSM 18119</strain>
    </source>
</reference>
<dbReference type="InterPro" id="IPR036291">
    <property type="entry name" value="NAD(P)-bd_dom_sf"/>
</dbReference>